<feature type="transmembrane region" description="Helical" evidence="2">
    <location>
        <begin position="68"/>
        <end position="86"/>
    </location>
</feature>
<dbReference type="BioCyc" id="CORYNE:G18NG-11384-MONOMER"/>
<dbReference type="KEGG" id="cgl:Cgl1792"/>
<keyword evidence="2" id="KW-0472">Membrane</keyword>
<dbReference type="eggNOG" id="COG3064">
    <property type="taxonomic scope" value="Bacteria"/>
</dbReference>
<evidence type="ECO:0000313" key="3">
    <source>
        <dbReference type="EMBL" id="BAB99185.1"/>
    </source>
</evidence>
<name>Q8NPM0_CORGL</name>
<feature type="compositionally biased region" description="Basic residues" evidence="1">
    <location>
        <begin position="313"/>
        <end position="326"/>
    </location>
</feature>
<dbReference type="PATRIC" id="fig|196627.13.peg.1740"/>
<dbReference type="AlphaFoldDB" id="Q8NPM0"/>
<evidence type="ECO:0000256" key="2">
    <source>
        <dbReference type="SAM" id="Phobius"/>
    </source>
</evidence>
<feature type="region of interest" description="Disordered" evidence="1">
    <location>
        <begin position="304"/>
        <end position="327"/>
    </location>
</feature>
<sequence>MKMGTPENEIIFHTWNRTTRCEVTRDAADHRVSVTEITESRWVIHIIVSGILSALAVLVFIIGAGLPLLYVPIFVTVIVMVVYALLRYEQRMSGTVYEEADPVEMDSVIWEGIKCDIASDIAARAEAKKAKKPVASDAVAVGNYIASLRQHMLVETQRRYHHKLGRELHNDPAQLEDYGSGLRDCECRACVVAQKLGVTVHAHGVVQASARKKDRVIIGRADGIDVAGWWNHRQEARRKTSAAKQLERDAQRKRTQAERDKEIERKRKAQEFVAEQSGKAAAAQRRAEKKAAKQARVDELVAQKQAAQEQKTHCKRDKQRAKKAQGRKVGAVDNSAVDDVLAYAEKTRSIAGCRDDDSVVHVDMAAGVRDV</sequence>
<gene>
    <name evidence="3" type="ordered locus">Cgl1792</name>
</gene>
<feature type="region of interest" description="Disordered" evidence="1">
    <location>
        <begin position="237"/>
        <end position="290"/>
    </location>
</feature>
<dbReference type="HOGENOM" id="CLU_857155_0_0_11"/>
<feature type="compositionally biased region" description="Basic and acidic residues" evidence="1">
    <location>
        <begin position="245"/>
        <end position="265"/>
    </location>
</feature>
<accession>Q8NPM0</accession>
<dbReference type="EMBL" id="BA000036">
    <property type="protein sequence ID" value="BAB99185.1"/>
    <property type="molecule type" value="Genomic_DNA"/>
</dbReference>
<dbReference type="Proteomes" id="UP000000582">
    <property type="component" value="Chromosome"/>
</dbReference>
<dbReference type="OrthoDB" id="9946919at2"/>
<evidence type="ECO:0000313" key="4">
    <source>
        <dbReference type="Proteomes" id="UP000000582"/>
    </source>
</evidence>
<dbReference type="KEGG" id="cgb:cg2011"/>
<feature type="transmembrane region" description="Helical" evidence="2">
    <location>
        <begin position="42"/>
        <end position="62"/>
    </location>
</feature>
<reference evidence="4" key="1">
    <citation type="journal article" date="2003" name="Appl. Microbiol. Biotechnol.">
        <title>The Corynebacterium glutamicum genome: features and impacts on biotechnological processes.</title>
        <authorList>
            <person name="Ikeda M."/>
            <person name="Nakagawa S."/>
        </authorList>
    </citation>
    <scope>NUCLEOTIDE SEQUENCE [LARGE SCALE GENOMIC DNA]</scope>
    <source>
        <strain evidence="4">ATCC 13032 / DSM 20300 / BCRC 11384 / JCM 1318 / LMG 3730 / NCIMB 10025</strain>
    </source>
</reference>
<keyword evidence="4" id="KW-1185">Reference proteome</keyword>
<organism evidence="3 4">
    <name type="scientific">Corynebacterium glutamicum (strain ATCC 13032 / DSM 20300 / JCM 1318 / BCRC 11384 / CCUG 27702 / LMG 3730 / NBRC 12168 / NCIMB 10025 / NRRL B-2784 / 534)</name>
    <dbReference type="NCBI Taxonomy" id="196627"/>
    <lineage>
        <taxon>Bacteria</taxon>
        <taxon>Bacillati</taxon>
        <taxon>Actinomycetota</taxon>
        <taxon>Actinomycetes</taxon>
        <taxon>Mycobacteriales</taxon>
        <taxon>Corynebacteriaceae</taxon>
        <taxon>Corynebacterium</taxon>
    </lineage>
</organism>
<dbReference type="STRING" id="196627.cg2011"/>
<protein>
    <submittedName>
        <fullName evidence="3">Hypothetical membrane protein</fullName>
    </submittedName>
</protein>
<evidence type="ECO:0000256" key="1">
    <source>
        <dbReference type="SAM" id="MobiDB-lite"/>
    </source>
</evidence>
<proteinExistence type="predicted"/>
<keyword evidence="2" id="KW-1133">Transmembrane helix</keyword>
<accession>Q6M4I8</accession>
<keyword evidence="2" id="KW-0812">Transmembrane</keyword>